<dbReference type="InterPro" id="IPR003593">
    <property type="entry name" value="AAA+_ATPase"/>
</dbReference>
<dbReference type="PROSITE" id="PS00211">
    <property type="entry name" value="ABC_TRANSPORTER_1"/>
    <property type="match status" value="1"/>
</dbReference>
<dbReference type="AlphaFoldDB" id="A0A162M172"/>
<comment type="caution">
    <text evidence="5">The sequence shown here is derived from an EMBL/GenBank/DDBJ whole genome shotgun (WGS) entry which is preliminary data.</text>
</comment>
<dbReference type="OrthoDB" id="9806149at2"/>
<dbReference type="InterPro" id="IPR003439">
    <property type="entry name" value="ABC_transporter-like_ATP-bd"/>
</dbReference>
<dbReference type="GO" id="GO:0005524">
    <property type="term" value="F:ATP binding"/>
    <property type="evidence" value="ECO:0007669"/>
    <property type="project" value="UniProtKB-KW"/>
</dbReference>
<keyword evidence="3 5" id="KW-0067">ATP-binding</keyword>
<dbReference type="InterPro" id="IPR027417">
    <property type="entry name" value="P-loop_NTPase"/>
</dbReference>
<dbReference type="InterPro" id="IPR032823">
    <property type="entry name" value="BCA_ABC_TP_C"/>
</dbReference>
<dbReference type="GeneID" id="97240147"/>
<evidence type="ECO:0000256" key="1">
    <source>
        <dbReference type="ARBA" id="ARBA00022448"/>
    </source>
</evidence>
<dbReference type="RefSeq" id="WP_062761148.1">
    <property type="nucleotide sequence ID" value="NZ_CP121027.1"/>
</dbReference>
<name>A0A162M172_9PROT</name>
<dbReference type="GO" id="GO:0005886">
    <property type="term" value="C:plasma membrane"/>
    <property type="evidence" value="ECO:0007669"/>
    <property type="project" value="TreeGrafter"/>
</dbReference>
<dbReference type="SUPFAM" id="SSF52540">
    <property type="entry name" value="P-loop containing nucleoside triphosphate hydrolases"/>
    <property type="match status" value="1"/>
</dbReference>
<dbReference type="InterPro" id="IPR051120">
    <property type="entry name" value="ABC_AA/LPS_Transport"/>
</dbReference>
<dbReference type="GO" id="GO:0016887">
    <property type="term" value="F:ATP hydrolysis activity"/>
    <property type="evidence" value="ECO:0007669"/>
    <property type="project" value="InterPro"/>
</dbReference>
<organism evidence="5 6">
    <name type="scientific">Tistrella mobilis</name>
    <dbReference type="NCBI Taxonomy" id="171437"/>
    <lineage>
        <taxon>Bacteria</taxon>
        <taxon>Pseudomonadati</taxon>
        <taxon>Pseudomonadota</taxon>
        <taxon>Alphaproteobacteria</taxon>
        <taxon>Geminicoccales</taxon>
        <taxon>Geminicoccaceae</taxon>
        <taxon>Tistrella</taxon>
    </lineage>
</organism>
<sequence>MSHPDTIAAADRQLTVEGVSKSFGGVQVLTDIGFSVPVSGLSGLIGPNGAGKSTLFSVVSGFQPGDAGRVSFAGRDLSRMGPVERVRAGLGRTFQVPRVFASLSVRQNLAAAAPGQTGETLAGVFFRGARIRRQEAEIAGRADGILSFLNLTRVADKPAGGLSGGQRKLLELGRALMVRPKMILLDEPFAGVNPVLIEEIADRIRAIRETGVDGSGGIGFLIVEHNLPSLSALVERMIVIDRGRLLAQGTPQAVLADARVREAYMGGAV</sequence>
<reference evidence="5 6" key="1">
    <citation type="submission" date="2015-12" db="EMBL/GenBank/DDBJ databases">
        <title>Genome sequence of Tistrella mobilis MCCC 1A02139.</title>
        <authorList>
            <person name="Lu L."/>
            <person name="Lai Q."/>
            <person name="Shao Z."/>
            <person name="Qian P."/>
        </authorList>
    </citation>
    <scope>NUCLEOTIDE SEQUENCE [LARGE SCALE GENOMIC DNA]</scope>
    <source>
        <strain evidence="5 6">MCCC 1A02139</strain>
    </source>
</reference>
<accession>A0A162M172</accession>
<proteinExistence type="predicted"/>
<gene>
    <name evidence="5" type="ORF">AUP44_18635</name>
</gene>
<evidence type="ECO:0000256" key="2">
    <source>
        <dbReference type="ARBA" id="ARBA00022741"/>
    </source>
</evidence>
<feature type="domain" description="ABC transporter" evidence="4">
    <location>
        <begin position="14"/>
        <end position="267"/>
    </location>
</feature>
<protein>
    <submittedName>
        <fullName evidence="5">ABC transporter ATP-binding protein</fullName>
    </submittedName>
</protein>
<evidence type="ECO:0000313" key="5">
    <source>
        <dbReference type="EMBL" id="KYO57772.1"/>
    </source>
</evidence>
<dbReference type="SMART" id="SM00382">
    <property type="entry name" value="AAA"/>
    <property type="match status" value="1"/>
</dbReference>
<dbReference type="CDD" id="cd03219">
    <property type="entry name" value="ABC_Mj1267_LivG_branched"/>
    <property type="match status" value="1"/>
</dbReference>
<keyword evidence="2" id="KW-0547">Nucleotide-binding</keyword>
<dbReference type="PANTHER" id="PTHR45772">
    <property type="entry name" value="CONSERVED COMPONENT OF ABC TRANSPORTER FOR NATURAL AMINO ACIDS-RELATED"/>
    <property type="match status" value="1"/>
</dbReference>
<dbReference type="Proteomes" id="UP000075787">
    <property type="component" value="Unassembled WGS sequence"/>
</dbReference>
<dbReference type="EMBL" id="LPZR01000003">
    <property type="protein sequence ID" value="KYO57772.1"/>
    <property type="molecule type" value="Genomic_DNA"/>
</dbReference>
<evidence type="ECO:0000259" key="4">
    <source>
        <dbReference type="PROSITE" id="PS50893"/>
    </source>
</evidence>
<dbReference type="Pfam" id="PF12399">
    <property type="entry name" value="BCA_ABC_TP_C"/>
    <property type="match status" value="1"/>
</dbReference>
<keyword evidence="1" id="KW-0813">Transport</keyword>
<dbReference type="InterPro" id="IPR017871">
    <property type="entry name" value="ABC_transporter-like_CS"/>
</dbReference>
<dbReference type="Gene3D" id="3.40.50.300">
    <property type="entry name" value="P-loop containing nucleotide triphosphate hydrolases"/>
    <property type="match status" value="1"/>
</dbReference>
<evidence type="ECO:0000313" key="6">
    <source>
        <dbReference type="Proteomes" id="UP000075787"/>
    </source>
</evidence>
<evidence type="ECO:0000256" key="3">
    <source>
        <dbReference type="ARBA" id="ARBA00022840"/>
    </source>
</evidence>
<dbReference type="PROSITE" id="PS50893">
    <property type="entry name" value="ABC_TRANSPORTER_2"/>
    <property type="match status" value="1"/>
</dbReference>
<dbReference type="PANTHER" id="PTHR45772:SF9">
    <property type="entry name" value="CONSERVED COMPONENT OF ABC TRANSPORTER FOR NATURAL AMINO ACIDS"/>
    <property type="match status" value="1"/>
</dbReference>
<dbReference type="Pfam" id="PF00005">
    <property type="entry name" value="ABC_tran"/>
    <property type="match status" value="1"/>
</dbReference>